<evidence type="ECO:0000256" key="1">
    <source>
        <dbReference type="SAM" id="SignalP"/>
    </source>
</evidence>
<evidence type="ECO:0000313" key="2">
    <source>
        <dbReference type="EMBL" id="SIT20965.1"/>
    </source>
</evidence>
<dbReference type="Proteomes" id="UP000186917">
    <property type="component" value="Unassembled WGS sequence"/>
</dbReference>
<dbReference type="RefSeq" id="WP_144264059.1">
    <property type="nucleotide sequence ID" value="NZ_AP017422.1"/>
</dbReference>
<proteinExistence type="predicted"/>
<dbReference type="InterPro" id="IPR046312">
    <property type="entry name" value="DUF6454"/>
</dbReference>
<sequence>MSENQFDRRSFLRKSLIPAGTLCLSSVLPAQVLAQSKAAAPQATSSPLSQRLQSITRATAWQPAGQVKVQFKTFHPQGMVKIGDDFWVSSVEVQRPAAGETFDWRKGKGHLFRMDASGHLLADIPIGEGTMYHPSGIDFDGSHIWIAAAEYRPDSQSIIYRFDVASMQLQEVFRWQDHIGGILRNPHTNALHAISWGSRRFYQWQLDAKGIPELPAPPHRNAAIVNPSHYIDYQDNQYLGGNEILFTGLAAFKKQDSTPVIIGGFDIVNATTHLPVHQVPLNIWSPATGAVISQNPSFFELAEEKVRAYFMPDDNDSTIYIFEA</sequence>
<keyword evidence="3" id="KW-1185">Reference proteome</keyword>
<evidence type="ECO:0000313" key="3">
    <source>
        <dbReference type="Proteomes" id="UP000186917"/>
    </source>
</evidence>
<protein>
    <submittedName>
        <fullName evidence="2">Uncharacterized protein</fullName>
    </submittedName>
</protein>
<keyword evidence="1" id="KW-0732">Signal</keyword>
<dbReference type="OrthoDB" id="7064788at2"/>
<feature type="signal peptide" evidence="1">
    <location>
        <begin position="1"/>
        <end position="30"/>
    </location>
</feature>
<dbReference type="AlphaFoldDB" id="A0A1N7QDM3"/>
<feature type="chain" id="PRO_5011958578" evidence="1">
    <location>
        <begin position="31"/>
        <end position="324"/>
    </location>
</feature>
<reference evidence="3" key="1">
    <citation type="submission" date="2017-01" db="EMBL/GenBank/DDBJ databases">
        <authorList>
            <person name="Varghese N."/>
            <person name="Submissions S."/>
        </authorList>
    </citation>
    <scope>NUCLEOTIDE SEQUENCE [LARGE SCALE GENOMIC DNA]</scope>
    <source>
        <strain evidence="3">DSM 21054</strain>
    </source>
</reference>
<dbReference type="InterPro" id="IPR006311">
    <property type="entry name" value="TAT_signal"/>
</dbReference>
<dbReference type="Pfam" id="PF20055">
    <property type="entry name" value="DUF6454"/>
    <property type="match status" value="1"/>
</dbReference>
<dbReference type="STRING" id="477680.SAMN05421788_10583"/>
<dbReference type="SUPFAM" id="SSF75011">
    <property type="entry name" value="3-carboxy-cis,cis-mucoante lactonizing enzyme"/>
    <property type="match status" value="1"/>
</dbReference>
<name>A0A1N7QDM3_9BACT</name>
<organism evidence="2 3">
    <name type="scientific">Filimonas lacunae</name>
    <dbReference type="NCBI Taxonomy" id="477680"/>
    <lineage>
        <taxon>Bacteria</taxon>
        <taxon>Pseudomonadati</taxon>
        <taxon>Bacteroidota</taxon>
        <taxon>Chitinophagia</taxon>
        <taxon>Chitinophagales</taxon>
        <taxon>Chitinophagaceae</taxon>
        <taxon>Filimonas</taxon>
    </lineage>
</organism>
<gene>
    <name evidence="2" type="ORF">SAMN05421788_10583</name>
</gene>
<accession>A0A1N7QDM3</accession>
<dbReference type="PROSITE" id="PS51318">
    <property type="entry name" value="TAT"/>
    <property type="match status" value="1"/>
</dbReference>
<dbReference type="EMBL" id="FTOR01000005">
    <property type="protein sequence ID" value="SIT20965.1"/>
    <property type="molecule type" value="Genomic_DNA"/>
</dbReference>